<proteinExistence type="inferred from homology"/>
<evidence type="ECO:0000313" key="5">
    <source>
        <dbReference type="EMBL" id="MCU6797011.1"/>
    </source>
</evidence>
<evidence type="ECO:0000259" key="3">
    <source>
        <dbReference type="Pfam" id="PF02541"/>
    </source>
</evidence>
<comment type="similarity">
    <text evidence="1">Belongs to the GppA/Ppx family.</text>
</comment>
<evidence type="ECO:0000256" key="2">
    <source>
        <dbReference type="ARBA" id="ARBA00022801"/>
    </source>
</evidence>
<organism evidence="5 6">
    <name type="scientific">Paenibacillus baimaensis</name>
    <dbReference type="NCBI Taxonomy" id="2982185"/>
    <lineage>
        <taxon>Bacteria</taxon>
        <taxon>Bacillati</taxon>
        <taxon>Bacillota</taxon>
        <taxon>Bacilli</taxon>
        <taxon>Bacillales</taxon>
        <taxon>Paenibacillaceae</taxon>
        <taxon>Paenibacillus</taxon>
    </lineage>
</organism>
<protein>
    <submittedName>
        <fullName evidence="5">Ppx/GppA family phosphatase</fullName>
    </submittedName>
</protein>
<evidence type="ECO:0000256" key="1">
    <source>
        <dbReference type="ARBA" id="ARBA00007125"/>
    </source>
</evidence>
<evidence type="ECO:0000259" key="4">
    <source>
        <dbReference type="Pfam" id="PF21447"/>
    </source>
</evidence>
<dbReference type="SUPFAM" id="SSF109604">
    <property type="entry name" value="HD-domain/PDEase-like"/>
    <property type="match status" value="1"/>
</dbReference>
<feature type="domain" description="Ppx/GppA phosphatase N-terminal" evidence="3">
    <location>
        <begin position="30"/>
        <end position="303"/>
    </location>
</feature>
<dbReference type="RefSeq" id="WP_262687835.1">
    <property type="nucleotide sequence ID" value="NZ_JAOQIO010000111.1"/>
</dbReference>
<accession>A0ABT2UQR8</accession>
<gene>
    <name evidence="5" type="ORF">OB236_33270</name>
</gene>
<dbReference type="Pfam" id="PF02541">
    <property type="entry name" value="Ppx-GppA"/>
    <property type="match status" value="1"/>
</dbReference>
<dbReference type="PIRSF" id="PIRSF001267">
    <property type="entry name" value="Pyrophosphatase_GppA_Ppx"/>
    <property type="match status" value="1"/>
</dbReference>
<dbReference type="SUPFAM" id="SSF53067">
    <property type="entry name" value="Actin-like ATPase domain"/>
    <property type="match status" value="2"/>
</dbReference>
<dbReference type="InterPro" id="IPR043129">
    <property type="entry name" value="ATPase_NBD"/>
</dbReference>
<dbReference type="Gene3D" id="1.10.3210.10">
    <property type="entry name" value="Hypothetical protein af1432"/>
    <property type="match status" value="1"/>
</dbReference>
<dbReference type="CDD" id="cd24052">
    <property type="entry name" value="ASKHA_NBD_HpPPX-GppA-like"/>
    <property type="match status" value="1"/>
</dbReference>
<dbReference type="InterPro" id="IPR030673">
    <property type="entry name" value="PyroPPase_GppA_Ppx"/>
</dbReference>
<sequence length="510" mass="56865">MGNNRRIGIIDIGSNSIRLAIYELNHHQAHRVIGEFKQSARLSSRIGSDQILHTPDIRDIVDILIQFKQICQANQVTEIRAAATAAIRNAANSQEIIDQLLQESGIEVELLSGEDEATIGFLGMSNSLDIEDGILVDIGGGSTEVSLFRNRKLEQSVSFPFGAVNTARKFSMDGSLNEEQLKNIRLMVLTAITEEPWIEQHPQLPLVGMGGTIRSLSKISQKKRKYSLSRTHNYKMEAVEMEQLVKWLPSLSTDKRKKVDGLSKDRVDIIIPGMLILDTIFQAAKCSHYVISGAGLRDGLFHGQYLPAPQLTASSILKQSTTNLLGLHASAPIEHLEQVAGHAVLLYDALQGIHQYDSRMRLCLHTAALLHRIGVSMNYYQFAKHSFYMIAHSPLNGLSHREILLCACIASYKTKGKVHQTYQQHKDVLHETDVDVITKLGTLLQIAIALDASETQAISSIRAAVEGKQLHIAAAIKYNPSVEYREVDNAEKDFHKIWNMKFSFQTFNQV</sequence>
<evidence type="ECO:0000313" key="6">
    <source>
        <dbReference type="Proteomes" id="UP001652445"/>
    </source>
</evidence>
<keyword evidence="6" id="KW-1185">Reference proteome</keyword>
<dbReference type="EMBL" id="JAOQIO010000111">
    <property type="protein sequence ID" value="MCU6797011.1"/>
    <property type="molecule type" value="Genomic_DNA"/>
</dbReference>
<dbReference type="InterPro" id="IPR003695">
    <property type="entry name" value="Ppx_GppA_N"/>
</dbReference>
<name>A0ABT2UQR8_9BACL</name>
<comment type="caution">
    <text evidence="5">The sequence shown here is derived from an EMBL/GenBank/DDBJ whole genome shotgun (WGS) entry which is preliminary data.</text>
</comment>
<dbReference type="InterPro" id="IPR048950">
    <property type="entry name" value="Ppx_GppA_C"/>
</dbReference>
<reference evidence="5 6" key="1">
    <citation type="submission" date="2022-09" db="EMBL/GenBank/DDBJ databases">
        <authorList>
            <person name="Han X.L."/>
            <person name="Wang Q."/>
            <person name="Lu T."/>
        </authorList>
    </citation>
    <scope>NUCLEOTIDE SEQUENCE [LARGE SCALE GENOMIC DNA]</scope>
    <source>
        <strain evidence="5 6">WQ 127069</strain>
    </source>
</reference>
<dbReference type="Gene3D" id="3.30.420.150">
    <property type="entry name" value="Exopolyphosphatase. Domain 2"/>
    <property type="match status" value="1"/>
</dbReference>
<dbReference type="Proteomes" id="UP001652445">
    <property type="component" value="Unassembled WGS sequence"/>
</dbReference>
<dbReference type="Gene3D" id="3.30.420.40">
    <property type="match status" value="1"/>
</dbReference>
<keyword evidence="2" id="KW-0378">Hydrolase</keyword>
<feature type="domain" description="Ppx/GppA phosphatase C-terminal" evidence="4">
    <location>
        <begin position="320"/>
        <end position="474"/>
    </location>
</feature>
<dbReference type="InterPro" id="IPR050273">
    <property type="entry name" value="GppA/Ppx_hydrolase"/>
</dbReference>
<dbReference type="Pfam" id="PF21447">
    <property type="entry name" value="Ppx-GppA_III"/>
    <property type="match status" value="1"/>
</dbReference>
<dbReference type="PANTHER" id="PTHR30005">
    <property type="entry name" value="EXOPOLYPHOSPHATASE"/>
    <property type="match status" value="1"/>
</dbReference>
<dbReference type="PANTHER" id="PTHR30005:SF0">
    <property type="entry name" value="RETROGRADE REGULATION PROTEIN 2"/>
    <property type="match status" value="1"/>
</dbReference>